<accession>A0A1J5Q6B2</accession>
<evidence type="ECO:0000256" key="1">
    <source>
        <dbReference type="SAM" id="Phobius"/>
    </source>
</evidence>
<dbReference type="Pfam" id="PF00753">
    <property type="entry name" value="Lactamase_B"/>
    <property type="match status" value="1"/>
</dbReference>
<feature type="domain" description="Metallo-beta-lactamase" evidence="2">
    <location>
        <begin position="100"/>
        <end position="186"/>
    </location>
</feature>
<dbReference type="Gene3D" id="3.60.15.10">
    <property type="entry name" value="Ribonuclease Z/Hydroxyacylglutathione hydrolase-like"/>
    <property type="match status" value="1"/>
</dbReference>
<gene>
    <name evidence="3" type="ORF">GALL_428990</name>
</gene>
<comment type="caution">
    <text evidence="3">The sequence shown here is derived from an EMBL/GenBank/DDBJ whole genome shotgun (WGS) entry which is preliminary data.</text>
</comment>
<protein>
    <submittedName>
        <fullName evidence="3">ComEC family competence protein</fullName>
    </submittedName>
</protein>
<reference evidence="3" key="1">
    <citation type="submission" date="2016-10" db="EMBL/GenBank/DDBJ databases">
        <title>Sequence of Gallionella enrichment culture.</title>
        <authorList>
            <person name="Poehlein A."/>
            <person name="Muehling M."/>
            <person name="Daniel R."/>
        </authorList>
    </citation>
    <scope>NUCLEOTIDE SEQUENCE</scope>
</reference>
<dbReference type="SUPFAM" id="SSF56281">
    <property type="entry name" value="Metallo-hydrolase/oxidoreductase"/>
    <property type="match status" value="1"/>
</dbReference>
<proteinExistence type="predicted"/>
<keyword evidence="1" id="KW-0812">Transmembrane</keyword>
<sequence length="354" mass="38575">MSVATLTAHLAALPTMVISGIAHRCAALPFAAIAWPKNFFGVLLLAAITVALVLLAKRVKFSRQVHCVLAVLLISILVPSLSHPGWPPKDWTLLACDVGQGDGLVLNLGEHRAIVIDAGPDPRLIGKCLDELKIKSVPLVILTHDHADHVEGLPGVLRHRKVDSIWITPLDEPRGEFHRISRWAKSIPVTHVRAGIRVRIGGYRIETLWPNGIEDSPNNSSIATLITRASPQRSPLRLFLGGDLEAPAQAVLLETWRHHPEWGPTRVDLVKICHHGSANQDPNFLTALRPRVAVISVGKANMYGHPARNTVAALVRLGVYVARTDESGSVAIAQRAQGLAVVARGHRAWDARRR</sequence>
<dbReference type="EMBL" id="MLJW01002167">
    <property type="protein sequence ID" value="OIQ75436.1"/>
    <property type="molecule type" value="Genomic_DNA"/>
</dbReference>
<feature type="transmembrane region" description="Helical" evidence="1">
    <location>
        <begin position="38"/>
        <end position="56"/>
    </location>
</feature>
<organism evidence="3">
    <name type="scientific">mine drainage metagenome</name>
    <dbReference type="NCBI Taxonomy" id="410659"/>
    <lineage>
        <taxon>unclassified sequences</taxon>
        <taxon>metagenomes</taxon>
        <taxon>ecological metagenomes</taxon>
    </lineage>
</organism>
<name>A0A1J5Q6B2_9ZZZZ</name>
<evidence type="ECO:0000313" key="3">
    <source>
        <dbReference type="EMBL" id="OIQ75436.1"/>
    </source>
</evidence>
<evidence type="ECO:0000259" key="2">
    <source>
        <dbReference type="Pfam" id="PF00753"/>
    </source>
</evidence>
<feature type="transmembrane region" description="Helical" evidence="1">
    <location>
        <begin position="68"/>
        <end position="86"/>
    </location>
</feature>
<dbReference type="InterPro" id="IPR001279">
    <property type="entry name" value="Metallo-B-lactamas"/>
</dbReference>
<dbReference type="PANTHER" id="PTHR30619">
    <property type="entry name" value="DNA INTERNALIZATION/COMPETENCE PROTEIN COMEC/REC2"/>
    <property type="match status" value="1"/>
</dbReference>
<dbReference type="PANTHER" id="PTHR30619:SF1">
    <property type="entry name" value="RECOMBINATION PROTEIN 2"/>
    <property type="match status" value="1"/>
</dbReference>
<dbReference type="AlphaFoldDB" id="A0A1J5Q6B2"/>
<dbReference type="InterPro" id="IPR052159">
    <property type="entry name" value="Competence_DNA_uptake"/>
</dbReference>
<keyword evidence="1" id="KW-0472">Membrane</keyword>
<dbReference type="InterPro" id="IPR036866">
    <property type="entry name" value="RibonucZ/Hydroxyglut_hydro"/>
</dbReference>
<keyword evidence="1" id="KW-1133">Transmembrane helix</keyword>